<dbReference type="Proteomes" id="UP000198888">
    <property type="component" value="Unassembled WGS sequence"/>
</dbReference>
<dbReference type="AlphaFoldDB" id="A0A1H6XGK4"/>
<dbReference type="InterPro" id="IPR043825">
    <property type="entry name" value="DUF5802"/>
</dbReference>
<accession>A0A1H6XGK4</accession>
<proteinExistence type="predicted"/>
<dbReference type="KEGG" id="hae:halTADL_2274"/>
<dbReference type="Pfam" id="PF19118">
    <property type="entry name" value="DUF5802"/>
    <property type="match status" value="1"/>
</dbReference>
<name>A0A1H6XGK4_9EURY</name>
<dbReference type="STRING" id="1073996.SAMN05444271_13922"/>
<gene>
    <name evidence="1" type="ORF">SAMN05444271_13922</name>
</gene>
<organism evidence="1 2">
    <name type="scientific">Halohasta litchfieldiae</name>
    <dbReference type="NCBI Taxonomy" id="1073996"/>
    <lineage>
        <taxon>Archaea</taxon>
        <taxon>Methanobacteriati</taxon>
        <taxon>Methanobacteriota</taxon>
        <taxon>Stenosarchaea group</taxon>
        <taxon>Halobacteria</taxon>
        <taxon>Halobacteriales</taxon>
        <taxon>Haloferacaceae</taxon>
        <taxon>Halohasta</taxon>
    </lineage>
</organism>
<protein>
    <submittedName>
        <fullName evidence="1">Uncharacterized protein</fullName>
    </submittedName>
</protein>
<accession>A0A2H4Q3W4</accession>
<dbReference type="EMBL" id="FNYR01000039">
    <property type="protein sequence ID" value="SEJ28248.1"/>
    <property type="molecule type" value="Genomic_DNA"/>
</dbReference>
<evidence type="ECO:0000313" key="2">
    <source>
        <dbReference type="Proteomes" id="UP000198888"/>
    </source>
</evidence>
<sequence>MVYLTMDSMFEQFSGGYYLGELYVEPHDCDRAVIQREDHEAVNEQLYADGEGVERLDAPLVMKVDNTHFPVLGDEGVPSGTLAVPAELLEEGSASKREVLLAKANRAMELLRYSGWQAVAGT</sequence>
<keyword evidence="2" id="KW-1185">Reference proteome</keyword>
<reference evidence="1 2" key="1">
    <citation type="submission" date="2016-10" db="EMBL/GenBank/DDBJ databases">
        <authorList>
            <person name="de Groot N.N."/>
        </authorList>
    </citation>
    <scope>NUCLEOTIDE SEQUENCE [LARGE SCALE GENOMIC DNA]</scope>
    <source>
        <strain evidence="1 2">DSM 22187</strain>
    </source>
</reference>
<evidence type="ECO:0000313" key="1">
    <source>
        <dbReference type="EMBL" id="SEJ28248.1"/>
    </source>
</evidence>